<dbReference type="Pfam" id="PF00883">
    <property type="entry name" value="Peptidase_M17"/>
    <property type="match status" value="1"/>
</dbReference>
<dbReference type="GO" id="GO:0005737">
    <property type="term" value="C:cytoplasm"/>
    <property type="evidence" value="ECO:0007669"/>
    <property type="project" value="InterPro"/>
</dbReference>
<evidence type="ECO:0000256" key="1">
    <source>
        <dbReference type="ARBA" id="ARBA00000135"/>
    </source>
</evidence>
<evidence type="ECO:0000256" key="12">
    <source>
        <dbReference type="ARBA" id="ARBA00029605"/>
    </source>
</evidence>
<evidence type="ECO:0000313" key="21">
    <source>
        <dbReference type="EMBL" id="KAF7278276.1"/>
    </source>
</evidence>
<dbReference type="AlphaFoldDB" id="A0A834MAX8"/>
<dbReference type="EC" id="3.4.11.1" evidence="4"/>
<dbReference type="InterPro" id="IPR043472">
    <property type="entry name" value="Macro_dom-like"/>
</dbReference>
<comment type="catalytic activity">
    <reaction evidence="1">
        <text>Release of an N-terminal amino acid, Xaa-|-Yaa-, in which Xaa is preferably Leu, but may be other amino acids including Pro although not Arg or Lys, and Yaa may be Pro. Amino acid amides and methyl esters are also readily hydrolyzed, but rates on arylamides are exceedingly low.</text>
        <dbReference type="EC" id="3.4.11.1"/>
    </reaction>
</comment>
<evidence type="ECO:0000256" key="17">
    <source>
        <dbReference type="ARBA" id="ARBA00045966"/>
    </source>
</evidence>
<dbReference type="SUPFAM" id="SSF52949">
    <property type="entry name" value="Macro domain-like"/>
    <property type="match status" value="1"/>
</dbReference>
<evidence type="ECO:0000256" key="4">
    <source>
        <dbReference type="ARBA" id="ARBA00012565"/>
    </source>
</evidence>
<evidence type="ECO:0000256" key="16">
    <source>
        <dbReference type="ARBA" id="ARBA00033172"/>
    </source>
</evidence>
<comment type="caution">
    <text evidence="21">The sequence shown here is derived from an EMBL/GenBank/DDBJ whole genome shotgun (WGS) entry which is preliminary data.</text>
</comment>
<dbReference type="GO" id="GO:0030145">
    <property type="term" value="F:manganese ion binding"/>
    <property type="evidence" value="ECO:0007669"/>
    <property type="project" value="InterPro"/>
</dbReference>
<evidence type="ECO:0000256" key="10">
    <source>
        <dbReference type="ARBA" id="ARBA00023511"/>
    </source>
</evidence>
<evidence type="ECO:0000256" key="18">
    <source>
        <dbReference type="ARBA" id="ARBA00047881"/>
    </source>
</evidence>
<dbReference type="EC" id="3.4.13.23" evidence="11"/>
<dbReference type="EMBL" id="JAACXV010000404">
    <property type="protein sequence ID" value="KAF7278276.1"/>
    <property type="molecule type" value="Genomic_DNA"/>
</dbReference>
<sequence>MSVTDLILNILDLGRMAYTLRSQTFRRLYTVVKTYTRSSSSINKGLVLGLYNTENSEVFELSTAAQNYDQKVQGKLLEQIKLSGNKIKPGKSRIFWGLDNEYQAIAVVGVNNKSEKNELELRSEKKENIRTAVAAGIRALDAVDVKNISIENFSDAEAVGESSLLTGWKFQEYKSKKDELPIINLFDADDESCKLWKRGTLKGHAQNIARRLADTPANLLTPSIFANQVKELLTPLGVDVKVYDKEWAENQKMGAFLAVAKGSIESPKFLELTYKRKEGDPFVLVGKGVTFDAGGISLKPAAQMDQMRADMSGAACAVGTLYGLAKLETPTNVKVLIPLVENLPSGSAVKPGDVVFARNGKSICVDNTDAEGRLILADALCYSAELKPRWVLDIATLTGAMMVALGDAATGVFTNSNDLYKILESSGSETGDRVWRMPLWKHYTKKLSENAAYDLNNISKGRGGGSCTAAAFLKEFVPEKTNWLHLDIAGVMGPDNTEPYLSKGMSGRPTRTLIDFLERQSS</sequence>
<comment type="catalytic activity">
    <reaction evidence="2">
        <text>Release of N-terminal proline from a peptide.</text>
        <dbReference type="EC" id="3.4.11.5"/>
    </reaction>
</comment>
<evidence type="ECO:0000256" key="8">
    <source>
        <dbReference type="ARBA" id="ARBA00022670"/>
    </source>
</evidence>
<keyword evidence="8" id="KW-0645">Protease</keyword>
<evidence type="ECO:0000256" key="14">
    <source>
        <dbReference type="ARBA" id="ARBA00030997"/>
    </source>
</evidence>
<dbReference type="Pfam" id="PF02789">
    <property type="entry name" value="Peptidase_M17_N"/>
    <property type="match status" value="1"/>
</dbReference>
<dbReference type="Proteomes" id="UP000625711">
    <property type="component" value="Unassembled WGS sequence"/>
</dbReference>
<dbReference type="PROSITE" id="PS00631">
    <property type="entry name" value="CYTOSOL_AP"/>
    <property type="match status" value="1"/>
</dbReference>
<evidence type="ECO:0000313" key="22">
    <source>
        <dbReference type="Proteomes" id="UP000625711"/>
    </source>
</evidence>
<keyword evidence="22" id="KW-1185">Reference proteome</keyword>
<keyword evidence="9" id="KW-0378">Hydrolase</keyword>
<dbReference type="Gene3D" id="3.40.630.10">
    <property type="entry name" value="Zn peptidases"/>
    <property type="match status" value="1"/>
</dbReference>
<evidence type="ECO:0000256" key="2">
    <source>
        <dbReference type="ARBA" id="ARBA00001585"/>
    </source>
</evidence>
<dbReference type="InterPro" id="IPR008283">
    <property type="entry name" value="Peptidase_M17_N"/>
</dbReference>
<dbReference type="HAMAP" id="MF_00181">
    <property type="entry name" value="Cytosol_peptidase_M17"/>
    <property type="match status" value="1"/>
</dbReference>
<organism evidence="21 22">
    <name type="scientific">Rhynchophorus ferrugineus</name>
    <name type="common">Red palm weevil</name>
    <name type="synonym">Curculio ferrugineus</name>
    <dbReference type="NCBI Taxonomy" id="354439"/>
    <lineage>
        <taxon>Eukaryota</taxon>
        <taxon>Metazoa</taxon>
        <taxon>Ecdysozoa</taxon>
        <taxon>Arthropoda</taxon>
        <taxon>Hexapoda</taxon>
        <taxon>Insecta</taxon>
        <taxon>Pterygota</taxon>
        <taxon>Neoptera</taxon>
        <taxon>Endopterygota</taxon>
        <taxon>Coleoptera</taxon>
        <taxon>Polyphaga</taxon>
        <taxon>Cucujiformia</taxon>
        <taxon>Curculionidae</taxon>
        <taxon>Dryophthorinae</taxon>
        <taxon>Rhynchophorus</taxon>
    </lineage>
</organism>
<name>A0A834MAX8_RHYFE</name>
<dbReference type="CDD" id="cd00433">
    <property type="entry name" value="Peptidase_M17"/>
    <property type="match status" value="1"/>
</dbReference>
<feature type="domain" description="Cytosol aminopeptidase" evidence="20">
    <location>
        <begin position="367"/>
        <end position="374"/>
    </location>
</feature>
<dbReference type="GO" id="GO:0006508">
    <property type="term" value="P:proteolysis"/>
    <property type="evidence" value="ECO:0007669"/>
    <property type="project" value="UniProtKB-KW"/>
</dbReference>
<keyword evidence="7" id="KW-0031">Aminopeptidase</keyword>
<evidence type="ECO:0000256" key="9">
    <source>
        <dbReference type="ARBA" id="ARBA00022801"/>
    </source>
</evidence>
<comment type="catalytic activity">
    <reaction evidence="19">
        <text>L-cysteinylglycine + H2O = L-cysteine + glycine</text>
        <dbReference type="Rhea" id="RHEA:28783"/>
        <dbReference type="ChEBI" id="CHEBI:15377"/>
        <dbReference type="ChEBI" id="CHEBI:35235"/>
        <dbReference type="ChEBI" id="CHEBI:57305"/>
        <dbReference type="ChEBI" id="CHEBI:61694"/>
    </reaction>
    <physiologicalReaction direction="left-to-right" evidence="19">
        <dbReference type="Rhea" id="RHEA:28784"/>
    </physiologicalReaction>
</comment>
<dbReference type="InterPro" id="IPR000819">
    <property type="entry name" value="Peptidase_M17_C"/>
</dbReference>
<comment type="similarity">
    <text evidence="3">Belongs to the peptidase M17 family.</text>
</comment>
<dbReference type="EC" id="3.4.11.5" evidence="5"/>
<evidence type="ECO:0000256" key="11">
    <source>
        <dbReference type="ARBA" id="ARBA00023625"/>
    </source>
</evidence>
<dbReference type="PANTHER" id="PTHR11963:SF23">
    <property type="entry name" value="CYTOSOL AMINOPEPTIDASE"/>
    <property type="match status" value="1"/>
</dbReference>
<dbReference type="GO" id="GO:0070006">
    <property type="term" value="F:metalloaminopeptidase activity"/>
    <property type="evidence" value="ECO:0007669"/>
    <property type="project" value="InterPro"/>
</dbReference>
<evidence type="ECO:0000256" key="19">
    <source>
        <dbReference type="ARBA" id="ARBA00049107"/>
    </source>
</evidence>
<evidence type="ECO:0000256" key="15">
    <source>
        <dbReference type="ARBA" id="ARBA00031564"/>
    </source>
</evidence>
<evidence type="ECO:0000256" key="5">
    <source>
        <dbReference type="ARBA" id="ARBA00012568"/>
    </source>
</evidence>
<evidence type="ECO:0000256" key="13">
    <source>
        <dbReference type="ARBA" id="ARBA00030930"/>
    </source>
</evidence>
<evidence type="ECO:0000256" key="6">
    <source>
        <dbReference type="ARBA" id="ARBA00014190"/>
    </source>
</evidence>
<reference evidence="21" key="1">
    <citation type="submission" date="2020-08" db="EMBL/GenBank/DDBJ databases">
        <title>Genome sequencing and assembly of the red palm weevil Rhynchophorus ferrugineus.</title>
        <authorList>
            <person name="Dias G.B."/>
            <person name="Bergman C.M."/>
            <person name="Manee M."/>
        </authorList>
    </citation>
    <scope>NUCLEOTIDE SEQUENCE</scope>
    <source>
        <strain evidence="21">AA-2017</strain>
        <tissue evidence="21">Whole larva</tissue>
    </source>
</reference>
<accession>A0A834MAX8</accession>
<dbReference type="InterPro" id="IPR023042">
    <property type="entry name" value="Peptidase_M17_leu_NH2_pept"/>
</dbReference>
<dbReference type="SUPFAM" id="SSF53187">
    <property type="entry name" value="Zn-dependent exopeptidases"/>
    <property type="match status" value="1"/>
</dbReference>
<evidence type="ECO:0000256" key="7">
    <source>
        <dbReference type="ARBA" id="ARBA00022438"/>
    </source>
</evidence>
<evidence type="ECO:0000259" key="20">
    <source>
        <dbReference type="PROSITE" id="PS00631"/>
    </source>
</evidence>
<evidence type="ECO:0000256" key="3">
    <source>
        <dbReference type="ARBA" id="ARBA00009528"/>
    </source>
</evidence>
<protein>
    <recommendedName>
        <fullName evidence="6">Cytosol aminopeptidase</fullName>
        <ecNumber evidence="4">3.4.11.1</ecNumber>
        <ecNumber evidence="5">3.4.11.5</ecNumber>
        <ecNumber evidence="11">3.4.13.23</ecNumber>
    </recommendedName>
    <alternativeName>
        <fullName evidence="14">Cysteinylglycine-S-conjugate dipeptidase</fullName>
    </alternativeName>
    <alternativeName>
        <fullName evidence="15">Leucine aminopeptidase 3</fullName>
    </alternativeName>
    <alternativeName>
        <fullName evidence="16">Leucyl aminopeptidase</fullName>
    </alternativeName>
    <alternativeName>
        <fullName evidence="13">Proline aminopeptidase</fullName>
    </alternativeName>
    <alternativeName>
        <fullName evidence="12">Prolyl aminopeptidase</fullName>
    </alternativeName>
</protein>
<dbReference type="PRINTS" id="PR00481">
    <property type="entry name" value="LAMNOPPTDASE"/>
</dbReference>
<dbReference type="Gene3D" id="3.40.220.10">
    <property type="entry name" value="Leucine Aminopeptidase, subunit E, domain 1"/>
    <property type="match status" value="1"/>
</dbReference>
<comment type="catalytic activity">
    <reaction evidence="18">
        <text>S-benzyl-L-cysteinylglycine + H2O = S-benzyl-L-cysteine + glycine</text>
        <dbReference type="Rhea" id="RHEA:62568"/>
        <dbReference type="ChEBI" id="CHEBI:15377"/>
        <dbReference type="ChEBI" id="CHEBI:57305"/>
        <dbReference type="ChEBI" id="CHEBI:145802"/>
        <dbReference type="ChEBI" id="CHEBI:145803"/>
    </reaction>
    <physiologicalReaction direction="left-to-right" evidence="18">
        <dbReference type="Rhea" id="RHEA:62569"/>
    </physiologicalReaction>
</comment>
<dbReference type="InterPro" id="IPR011356">
    <property type="entry name" value="Leucine_aapep/pepB"/>
</dbReference>
<gene>
    <name evidence="21" type="ORF">GWI33_008631</name>
</gene>
<dbReference type="OrthoDB" id="412814at2759"/>
<dbReference type="PANTHER" id="PTHR11963">
    <property type="entry name" value="LEUCINE AMINOPEPTIDASE-RELATED"/>
    <property type="match status" value="1"/>
</dbReference>
<proteinExistence type="inferred from homology"/>
<comment type="catalytic activity">
    <reaction evidence="10">
        <text>an S-substituted L-cysteinylglycine + H2O = an S-substituted L-cysteine + glycine</text>
        <dbReference type="Rhea" id="RHEA:60444"/>
        <dbReference type="ChEBI" id="CHEBI:15377"/>
        <dbReference type="ChEBI" id="CHEBI:57305"/>
        <dbReference type="ChEBI" id="CHEBI:58717"/>
        <dbReference type="ChEBI" id="CHEBI:143103"/>
        <dbReference type="EC" id="3.4.13.23"/>
    </reaction>
    <physiologicalReaction direction="left-to-right" evidence="10">
        <dbReference type="Rhea" id="RHEA:60445"/>
    </physiologicalReaction>
</comment>
<comment type="function">
    <text evidence="17">Cytosolic metallopeptidase that catalyzes the removal of unsubstituted N-terminal hydrophobic amino acids from various peptides. The presence of Zn(2+) ions is essential for the peptidase activity, and the association with other cofactors can modulate the substrate spectificity of the enzyme. For instance, in the presence of Mn(2+), it displays a specific Cys-Gly hydrolyzing activity of Cys-Gly-S-conjugates. Involved in the metabolism of glutathione and in the degradation of glutathione S-conjugates, which may play a role in the control of the cell redox status.</text>
</comment>